<sequence length="314" mass="33309">MRPARHSGARISAKLCYEENGGSFKTGIAPVKHTALVIALVSALGAPALAEDAAKPAAAKPGESAQPAAPADAKPADKNGAGKPTDAKATNAKATDAKTTDAKATDAKEPAKAGKKGAKAAKPGEPVQLANPAAPAEPAKTLTREEAVKRADAFFNASPVMTADFVQIGADGVRSEGKLHVQRAGRVRFEYAQPATMEVVADGAQVAVRDRKLNTQDLYFINQTPLKFLMKEKIDLEKDVTVQDVLIDDSGVTVAIEDKATFGGTSHLKLIFDPKTFKLKQWQVKDPQGYETLITLFNIDQTKTPDPALFKINK</sequence>
<gene>
    <name evidence="2" type="ORF">AMST5_01395</name>
</gene>
<dbReference type="CDD" id="cd16325">
    <property type="entry name" value="LolA"/>
    <property type="match status" value="1"/>
</dbReference>
<proteinExistence type="predicted"/>
<dbReference type="Gene3D" id="2.50.20.10">
    <property type="entry name" value="Lipoprotein localisation LolA/LolB/LppX"/>
    <property type="match status" value="1"/>
</dbReference>
<dbReference type="AlphaFoldDB" id="A0AA48RDM4"/>
<evidence type="ECO:0008006" key="3">
    <source>
        <dbReference type="Google" id="ProtNLM"/>
    </source>
</evidence>
<feature type="compositionally biased region" description="Basic and acidic residues" evidence="1">
    <location>
        <begin position="95"/>
        <end position="112"/>
    </location>
</feature>
<feature type="compositionally biased region" description="Low complexity" evidence="1">
    <location>
        <begin position="55"/>
        <end position="94"/>
    </location>
</feature>
<dbReference type="Pfam" id="PF03548">
    <property type="entry name" value="LolA"/>
    <property type="match status" value="1"/>
</dbReference>
<dbReference type="SUPFAM" id="SSF89392">
    <property type="entry name" value="Prokaryotic lipoproteins and lipoprotein localization factors"/>
    <property type="match status" value="1"/>
</dbReference>
<feature type="region of interest" description="Disordered" evidence="1">
    <location>
        <begin position="55"/>
        <end position="141"/>
    </location>
</feature>
<reference evidence="2" key="1">
    <citation type="submission" date="2023-07" db="EMBL/GenBank/DDBJ databases">
        <authorList>
            <person name="Pelsma A.J. K."/>
        </authorList>
    </citation>
    <scope>NUCLEOTIDE SEQUENCE</scope>
</reference>
<dbReference type="InterPro" id="IPR029046">
    <property type="entry name" value="LolA/LolB/LppX"/>
</dbReference>
<organism evidence="2">
    <name type="scientific">freshwater sediment metagenome</name>
    <dbReference type="NCBI Taxonomy" id="556182"/>
    <lineage>
        <taxon>unclassified sequences</taxon>
        <taxon>metagenomes</taxon>
        <taxon>ecological metagenomes</taxon>
    </lineage>
</organism>
<protein>
    <recommendedName>
        <fullName evidence="3">Cell envelope biogenesis protein LolA</fullName>
    </recommendedName>
</protein>
<evidence type="ECO:0000313" key="2">
    <source>
        <dbReference type="EMBL" id="CAJ0861453.1"/>
    </source>
</evidence>
<name>A0AA48RDM4_9ZZZZ</name>
<dbReference type="PANTHER" id="PTHR35869:SF1">
    <property type="entry name" value="OUTER-MEMBRANE LIPOPROTEIN CARRIER PROTEIN"/>
    <property type="match status" value="1"/>
</dbReference>
<accession>A0AA48RDM4</accession>
<dbReference type="EMBL" id="OY288114">
    <property type="protein sequence ID" value="CAJ0861453.1"/>
    <property type="molecule type" value="Genomic_DNA"/>
</dbReference>
<dbReference type="PANTHER" id="PTHR35869">
    <property type="entry name" value="OUTER-MEMBRANE LIPOPROTEIN CARRIER PROTEIN"/>
    <property type="match status" value="1"/>
</dbReference>
<dbReference type="InterPro" id="IPR004564">
    <property type="entry name" value="OM_lipoprot_carrier_LolA-like"/>
</dbReference>
<evidence type="ECO:0000256" key="1">
    <source>
        <dbReference type="SAM" id="MobiDB-lite"/>
    </source>
</evidence>